<organism evidence="1 2">
    <name type="scientific">Herbaspirillum rubrisubalbicans Os34</name>
    <dbReference type="NCBI Taxonomy" id="1235827"/>
    <lineage>
        <taxon>Bacteria</taxon>
        <taxon>Pseudomonadati</taxon>
        <taxon>Pseudomonadota</taxon>
        <taxon>Betaproteobacteria</taxon>
        <taxon>Burkholderiales</taxon>
        <taxon>Oxalobacteraceae</taxon>
        <taxon>Herbaspirillum</taxon>
    </lineage>
</organism>
<sequence length="123" mass="13541">MACDTNRFISNSKPYQANFQADVTGGKVTLQRKNKLGEEVLTGIVQGDQLSLDGMGYRFLQPDRRWVFKFSGQFTGNSKIYSGKGDMLVRGGQSARTCTLVMIQTDVPPPPPPASSPDMVEEH</sequence>
<evidence type="ECO:0000313" key="2">
    <source>
        <dbReference type="Proteomes" id="UP000501648"/>
    </source>
</evidence>
<protein>
    <submittedName>
        <fullName evidence="1">Uncharacterized protein</fullName>
    </submittedName>
</protein>
<dbReference type="AlphaFoldDB" id="A0A6M3ZK63"/>
<evidence type="ECO:0000313" key="1">
    <source>
        <dbReference type="EMBL" id="QJP98950.1"/>
    </source>
</evidence>
<dbReference type="Proteomes" id="UP000501648">
    <property type="component" value="Chromosome"/>
</dbReference>
<gene>
    <name evidence="1" type="ORF">C798_01505</name>
</gene>
<proteinExistence type="predicted"/>
<dbReference type="EMBL" id="CP008956">
    <property type="protein sequence ID" value="QJP98950.1"/>
    <property type="molecule type" value="Genomic_DNA"/>
</dbReference>
<accession>A0A6M3ZK63</accession>
<reference evidence="1 2" key="1">
    <citation type="journal article" date="2012" name="J. Bacteriol.">
        <title>Genome sequence of the pathogenic Herbaspirillum seropedicae strain Os34, isolated from rice roots.</title>
        <authorList>
            <person name="Ye W."/>
            <person name="Ye S."/>
            <person name="Liu J."/>
            <person name="Chang S."/>
            <person name="Chen M."/>
            <person name="Zhu B."/>
            <person name="Guo L."/>
            <person name="An Q."/>
        </authorList>
    </citation>
    <scope>NUCLEOTIDE SEQUENCE [LARGE SCALE GENOMIC DNA]</scope>
    <source>
        <strain evidence="1 2">Os34</strain>
    </source>
</reference>
<name>A0A6M3ZK63_9BURK</name>